<proteinExistence type="predicted"/>
<protein>
    <submittedName>
        <fullName evidence="1">Uncharacterized protein</fullName>
    </submittedName>
</protein>
<dbReference type="AlphaFoldDB" id="A0A0C3C7G1"/>
<evidence type="ECO:0000313" key="1">
    <source>
        <dbReference type="EMBL" id="KIM39531.1"/>
    </source>
</evidence>
<dbReference type="EMBL" id="KN831785">
    <property type="protein sequence ID" value="KIM39531.1"/>
    <property type="molecule type" value="Genomic_DNA"/>
</dbReference>
<gene>
    <name evidence="1" type="ORF">M413DRAFT_192634</name>
</gene>
<reference evidence="1 2" key="1">
    <citation type="submission" date="2014-04" db="EMBL/GenBank/DDBJ databases">
        <authorList>
            <consortium name="DOE Joint Genome Institute"/>
            <person name="Kuo A."/>
            <person name="Gay G."/>
            <person name="Dore J."/>
            <person name="Kohler A."/>
            <person name="Nagy L.G."/>
            <person name="Floudas D."/>
            <person name="Copeland A."/>
            <person name="Barry K.W."/>
            <person name="Cichocki N."/>
            <person name="Veneault-Fourrey C."/>
            <person name="LaButti K."/>
            <person name="Lindquist E.A."/>
            <person name="Lipzen A."/>
            <person name="Lundell T."/>
            <person name="Morin E."/>
            <person name="Murat C."/>
            <person name="Sun H."/>
            <person name="Tunlid A."/>
            <person name="Henrissat B."/>
            <person name="Grigoriev I.V."/>
            <person name="Hibbett D.S."/>
            <person name="Martin F."/>
            <person name="Nordberg H.P."/>
            <person name="Cantor M.N."/>
            <person name="Hua S.X."/>
        </authorList>
    </citation>
    <scope>NUCLEOTIDE SEQUENCE [LARGE SCALE GENOMIC DNA]</scope>
    <source>
        <strain evidence="2">h7</strain>
    </source>
</reference>
<evidence type="ECO:0000313" key="2">
    <source>
        <dbReference type="Proteomes" id="UP000053424"/>
    </source>
</evidence>
<dbReference type="Proteomes" id="UP000053424">
    <property type="component" value="Unassembled WGS sequence"/>
</dbReference>
<organism evidence="1 2">
    <name type="scientific">Hebeloma cylindrosporum</name>
    <dbReference type="NCBI Taxonomy" id="76867"/>
    <lineage>
        <taxon>Eukaryota</taxon>
        <taxon>Fungi</taxon>
        <taxon>Dikarya</taxon>
        <taxon>Basidiomycota</taxon>
        <taxon>Agaricomycotina</taxon>
        <taxon>Agaricomycetes</taxon>
        <taxon>Agaricomycetidae</taxon>
        <taxon>Agaricales</taxon>
        <taxon>Agaricineae</taxon>
        <taxon>Hymenogastraceae</taxon>
        <taxon>Hebeloma</taxon>
    </lineage>
</organism>
<dbReference type="HOGENOM" id="CLU_2654764_0_0_1"/>
<reference evidence="2" key="2">
    <citation type="submission" date="2015-01" db="EMBL/GenBank/DDBJ databases">
        <title>Evolutionary Origins and Diversification of the Mycorrhizal Mutualists.</title>
        <authorList>
            <consortium name="DOE Joint Genome Institute"/>
            <consortium name="Mycorrhizal Genomics Consortium"/>
            <person name="Kohler A."/>
            <person name="Kuo A."/>
            <person name="Nagy L.G."/>
            <person name="Floudas D."/>
            <person name="Copeland A."/>
            <person name="Barry K.W."/>
            <person name="Cichocki N."/>
            <person name="Veneault-Fourrey C."/>
            <person name="LaButti K."/>
            <person name="Lindquist E.A."/>
            <person name="Lipzen A."/>
            <person name="Lundell T."/>
            <person name="Morin E."/>
            <person name="Murat C."/>
            <person name="Riley R."/>
            <person name="Ohm R."/>
            <person name="Sun H."/>
            <person name="Tunlid A."/>
            <person name="Henrissat B."/>
            <person name="Grigoriev I.V."/>
            <person name="Hibbett D.S."/>
            <person name="Martin F."/>
        </authorList>
    </citation>
    <scope>NUCLEOTIDE SEQUENCE [LARGE SCALE GENOMIC DNA]</scope>
    <source>
        <strain evidence="2">h7</strain>
    </source>
</reference>
<name>A0A0C3C7G1_HEBCY</name>
<accession>A0A0C3C7G1</accession>
<keyword evidence="2" id="KW-1185">Reference proteome</keyword>
<sequence length="76" mass="8405">MLERFQMVSFASSFPKCTARLLSWNANSRASRININTVPALKALLSHVERQENIPRIALICGTNQCGPSSMLSRLG</sequence>